<organism evidence="1 2">
    <name type="scientific">Paenibacillus cellulosilyticus</name>
    <dbReference type="NCBI Taxonomy" id="375489"/>
    <lineage>
        <taxon>Bacteria</taxon>
        <taxon>Bacillati</taxon>
        <taxon>Bacillota</taxon>
        <taxon>Bacilli</taxon>
        <taxon>Bacillales</taxon>
        <taxon>Paenibacillaceae</taxon>
        <taxon>Paenibacillus</taxon>
    </lineage>
</organism>
<proteinExistence type="predicted"/>
<dbReference type="RefSeq" id="WP_174812616.1">
    <property type="nucleotide sequence ID" value="NZ_CP054612.1"/>
</dbReference>
<evidence type="ECO:0000313" key="2">
    <source>
        <dbReference type="Proteomes" id="UP000246635"/>
    </source>
</evidence>
<dbReference type="Proteomes" id="UP000246635">
    <property type="component" value="Unassembled WGS sequence"/>
</dbReference>
<dbReference type="Gene3D" id="3.40.630.30">
    <property type="match status" value="1"/>
</dbReference>
<reference evidence="1 2" key="1">
    <citation type="submission" date="2018-05" db="EMBL/GenBank/DDBJ databases">
        <title>Genomic Encyclopedia of Type Strains, Phase III (KMG-III): the genomes of soil and plant-associated and newly described type strains.</title>
        <authorList>
            <person name="Whitman W."/>
        </authorList>
    </citation>
    <scope>NUCLEOTIDE SEQUENCE [LARGE SCALE GENOMIC DNA]</scope>
    <source>
        <strain evidence="1 2">CECT 5696</strain>
    </source>
</reference>
<keyword evidence="2" id="KW-1185">Reference proteome</keyword>
<evidence type="ECO:0008006" key="3">
    <source>
        <dbReference type="Google" id="ProtNLM"/>
    </source>
</evidence>
<dbReference type="AlphaFoldDB" id="A0A2V2YLI3"/>
<accession>A0A2V2YLI3</accession>
<name>A0A2V2YLI3_9BACL</name>
<gene>
    <name evidence="1" type="ORF">DFQ01_13054</name>
</gene>
<comment type="caution">
    <text evidence="1">The sequence shown here is derived from an EMBL/GenBank/DDBJ whole genome shotgun (WGS) entry which is preliminary data.</text>
</comment>
<evidence type="ECO:0000313" key="1">
    <source>
        <dbReference type="EMBL" id="PWV94489.1"/>
    </source>
</evidence>
<sequence length="51" mass="6068">MEQLTIRQASAEEASSVLELWQMSARWLDAKGINQWRPEREVSLIHEWDEI</sequence>
<dbReference type="EMBL" id="QGTQ01000030">
    <property type="protein sequence ID" value="PWV94489.1"/>
    <property type="molecule type" value="Genomic_DNA"/>
</dbReference>
<protein>
    <recommendedName>
        <fullName evidence="3">Acetyltransferase (GNAT) family protein</fullName>
    </recommendedName>
</protein>